<name>A0ABV9HCP0_9HYPH</name>
<accession>A0ABV9HCP0</accession>
<dbReference type="InterPro" id="IPR029024">
    <property type="entry name" value="TerB-like"/>
</dbReference>
<dbReference type="Gene3D" id="1.10.3680.10">
    <property type="entry name" value="TerB-like"/>
    <property type="match status" value="1"/>
</dbReference>
<organism evidence="2 3">
    <name type="scientific">Daeguia caeni</name>
    <dbReference type="NCBI Taxonomy" id="439612"/>
    <lineage>
        <taxon>Bacteria</taxon>
        <taxon>Pseudomonadati</taxon>
        <taxon>Pseudomonadota</taxon>
        <taxon>Alphaproteobacteria</taxon>
        <taxon>Hyphomicrobiales</taxon>
        <taxon>Brucellaceae</taxon>
        <taxon>Daeguia</taxon>
    </lineage>
</organism>
<keyword evidence="3" id="KW-1185">Reference proteome</keyword>
<evidence type="ECO:0000259" key="1">
    <source>
        <dbReference type="Pfam" id="PF05099"/>
    </source>
</evidence>
<dbReference type="EMBL" id="JBHSEL010000126">
    <property type="protein sequence ID" value="MFC4626540.1"/>
    <property type="molecule type" value="Genomic_DNA"/>
</dbReference>
<dbReference type="Proteomes" id="UP001596042">
    <property type="component" value="Unassembled WGS sequence"/>
</dbReference>
<evidence type="ECO:0000313" key="2">
    <source>
        <dbReference type="EMBL" id="MFC4626540.1"/>
    </source>
</evidence>
<dbReference type="CDD" id="cd07313">
    <property type="entry name" value="terB_like_2"/>
    <property type="match status" value="1"/>
</dbReference>
<evidence type="ECO:0000313" key="3">
    <source>
        <dbReference type="Proteomes" id="UP001596042"/>
    </source>
</evidence>
<sequence length="154" mass="17649">MFERLLDFLKDLPGAALRASTDKDSQDNLRVAIAALLFHVMEADGETREVERERLASTLGQYFRLKKDEVKRLIKAAEAADAEAIDLANFARVVRRHLDHRARVEFVMLMWDLVCADGEVREIEADVMWRVAGLMELTDDELNEIEQRVAQLHA</sequence>
<gene>
    <name evidence="2" type="ORF">ACFO1V_15225</name>
</gene>
<protein>
    <submittedName>
        <fullName evidence="2">TerB family tellurite resistance protein</fullName>
    </submittedName>
</protein>
<dbReference type="RefSeq" id="WP_374830700.1">
    <property type="nucleotide sequence ID" value="NZ_JBHEEZ010000005.1"/>
</dbReference>
<comment type="caution">
    <text evidence="2">The sequence shown here is derived from an EMBL/GenBank/DDBJ whole genome shotgun (WGS) entry which is preliminary data.</text>
</comment>
<dbReference type="SUPFAM" id="SSF158682">
    <property type="entry name" value="TerB-like"/>
    <property type="match status" value="1"/>
</dbReference>
<proteinExistence type="predicted"/>
<dbReference type="Pfam" id="PF05099">
    <property type="entry name" value="TerB"/>
    <property type="match status" value="1"/>
</dbReference>
<dbReference type="InterPro" id="IPR007791">
    <property type="entry name" value="DjlA_N"/>
</dbReference>
<reference evidence="3" key="1">
    <citation type="journal article" date="2019" name="Int. J. Syst. Evol. Microbiol.">
        <title>The Global Catalogue of Microorganisms (GCM) 10K type strain sequencing project: providing services to taxonomists for standard genome sequencing and annotation.</title>
        <authorList>
            <consortium name="The Broad Institute Genomics Platform"/>
            <consortium name="The Broad Institute Genome Sequencing Center for Infectious Disease"/>
            <person name="Wu L."/>
            <person name="Ma J."/>
        </authorList>
    </citation>
    <scope>NUCLEOTIDE SEQUENCE [LARGE SCALE GENOMIC DNA]</scope>
    <source>
        <strain evidence="3">CGMCC 1.15731</strain>
    </source>
</reference>
<feature type="domain" description="Co-chaperone DjlA N-terminal" evidence="1">
    <location>
        <begin position="31"/>
        <end position="146"/>
    </location>
</feature>